<name>A0AAX4KSZ3_9TREE</name>
<dbReference type="RefSeq" id="XP_066086390.1">
    <property type="nucleotide sequence ID" value="XM_066230293.1"/>
</dbReference>
<dbReference type="EMBL" id="CP144090">
    <property type="protein sequence ID" value="WWD08423.1"/>
    <property type="molecule type" value="Genomic_DNA"/>
</dbReference>
<dbReference type="AlphaFoldDB" id="A0AAX4KSZ3"/>
<dbReference type="GeneID" id="91105336"/>
<feature type="compositionally biased region" description="Acidic residues" evidence="1">
    <location>
        <begin position="181"/>
        <end position="192"/>
    </location>
</feature>
<organism evidence="2 3">
    <name type="scientific">Kwoniella europaea PYCC6329</name>
    <dbReference type="NCBI Taxonomy" id="1423913"/>
    <lineage>
        <taxon>Eukaryota</taxon>
        <taxon>Fungi</taxon>
        <taxon>Dikarya</taxon>
        <taxon>Basidiomycota</taxon>
        <taxon>Agaricomycotina</taxon>
        <taxon>Tremellomycetes</taxon>
        <taxon>Tremellales</taxon>
        <taxon>Cryptococcaceae</taxon>
        <taxon>Kwoniella</taxon>
    </lineage>
</organism>
<dbReference type="KEGG" id="ker:91105336"/>
<evidence type="ECO:0000256" key="1">
    <source>
        <dbReference type="SAM" id="MobiDB-lite"/>
    </source>
</evidence>
<feature type="region of interest" description="Disordered" evidence="1">
    <location>
        <begin position="177"/>
        <end position="213"/>
    </location>
</feature>
<evidence type="ECO:0000313" key="3">
    <source>
        <dbReference type="Proteomes" id="UP001358614"/>
    </source>
</evidence>
<reference evidence="2 3" key="1">
    <citation type="submission" date="2024-01" db="EMBL/GenBank/DDBJ databases">
        <title>Comparative genomics of Cryptococcus and Kwoniella reveals pathogenesis evolution and contrasting modes of karyotype evolution via chromosome fusion or intercentromeric recombination.</title>
        <authorList>
            <person name="Coelho M.A."/>
            <person name="David-Palma M."/>
            <person name="Shea T."/>
            <person name="Bowers K."/>
            <person name="McGinley-Smith S."/>
            <person name="Mohammad A.W."/>
            <person name="Gnirke A."/>
            <person name="Yurkov A.M."/>
            <person name="Nowrousian M."/>
            <person name="Sun S."/>
            <person name="Cuomo C.A."/>
            <person name="Heitman J."/>
        </authorList>
    </citation>
    <scope>NUCLEOTIDE SEQUENCE [LARGE SCALE GENOMIC DNA]</scope>
    <source>
        <strain evidence="2 3">PYCC6329</strain>
    </source>
</reference>
<gene>
    <name evidence="2" type="ORF">V865_006535</name>
</gene>
<proteinExistence type="predicted"/>
<dbReference type="Proteomes" id="UP001358614">
    <property type="component" value="Chromosome 2"/>
</dbReference>
<keyword evidence="3" id="KW-1185">Reference proteome</keyword>
<sequence length="222" mass="24865">MSTALPKFFSTAKRAVNVQDAEPSGSNVAWAFPAFVHRVKSDTNSAYSSEGNRTFVIRDEDRIFTNGPSNCPSFEIRPGGSWEVSFSANSDRMTLTFNPHTDQEGWERPIWKSTFVGCPDQEISQIVIEGNGLANHGYSKSKSEPKIADADEAVVNGVIYYIWDLPKVDQAIKDNDSHMIDEDEDSSSDVSEDDQRERDTQSTGTPSRIDTLKPWRWCMSID</sequence>
<protein>
    <submittedName>
        <fullName evidence="2">Uncharacterized protein</fullName>
    </submittedName>
</protein>
<accession>A0AAX4KSZ3</accession>
<evidence type="ECO:0000313" key="2">
    <source>
        <dbReference type="EMBL" id="WWD08423.1"/>
    </source>
</evidence>